<dbReference type="AlphaFoldDB" id="A0A7C9D3R6"/>
<evidence type="ECO:0000313" key="2">
    <source>
        <dbReference type="EMBL" id="MBA4629904.1"/>
    </source>
</evidence>
<dbReference type="GO" id="GO:0016255">
    <property type="term" value="P:attachment of GPI anchor to protein"/>
    <property type="evidence" value="ECO:0007669"/>
    <property type="project" value="TreeGrafter"/>
</dbReference>
<keyword evidence="1" id="KW-1133">Transmembrane helix</keyword>
<reference evidence="2" key="2">
    <citation type="submission" date="2020-07" db="EMBL/GenBank/DDBJ databases">
        <authorList>
            <person name="Vera ALvarez R."/>
            <person name="Arias-Moreno D.M."/>
            <person name="Jimenez-Jacinto V."/>
            <person name="Jimenez-Bremont J.F."/>
            <person name="Swaminathan K."/>
            <person name="Moose S.P."/>
            <person name="Guerrero-Gonzalez M.L."/>
            <person name="Marino-Ramirez L."/>
            <person name="Landsman D."/>
            <person name="Rodriguez-Kessler M."/>
            <person name="Delgado-Sanchez P."/>
        </authorList>
    </citation>
    <scope>NUCLEOTIDE SEQUENCE</scope>
    <source>
        <tissue evidence="2">Cladode</tissue>
    </source>
</reference>
<accession>A0A7C9D3R6</accession>
<proteinExistence type="predicted"/>
<keyword evidence="1" id="KW-0472">Membrane</keyword>
<dbReference type="PANTHER" id="PTHR13304:SF0">
    <property type="entry name" value="GLYCOSYLPHOSPHATIDYLINOSITOL ANCHOR ATTACHMENT 1 PROTEIN"/>
    <property type="match status" value="1"/>
</dbReference>
<reference evidence="2" key="1">
    <citation type="journal article" date="2013" name="J. Plant Res.">
        <title>Effect of fungi and light on seed germination of three Opuntia species from semiarid lands of central Mexico.</title>
        <authorList>
            <person name="Delgado-Sanchez P."/>
            <person name="Jimenez-Bremont J.F."/>
            <person name="Guerrero-Gonzalez Mde L."/>
            <person name="Flores J."/>
        </authorList>
    </citation>
    <scope>NUCLEOTIDE SEQUENCE</scope>
    <source>
        <tissue evidence="2">Cladode</tissue>
    </source>
</reference>
<dbReference type="InterPro" id="IPR007246">
    <property type="entry name" value="Gaa1"/>
</dbReference>
<keyword evidence="1" id="KW-0812">Transmembrane</keyword>
<name>A0A7C9D3R6_OPUST</name>
<dbReference type="GO" id="GO:0042765">
    <property type="term" value="C:GPI-anchor transamidase complex"/>
    <property type="evidence" value="ECO:0007669"/>
    <property type="project" value="InterPro"/>
</dbReference>
<protein>
    <submittedName>
        <fullName evidence="2">Uncharacterized protein</fullName>
    </submittedName>
</protein>
<dbReference type="EMBL" id="GISG01071164">
    <property type="protein sequence ID" value="MBA4629904.1"/>
    <property type="molecule type" value="Transcribed_RNA"/>
</dbReference>
<dbReference type="PANTHER" id="PTHR13304">
    <property type="entry name" value="GLYCOSYLPHOSPHATIDYLINOSITOL ANCHOR ATTACHMENT 1 PROTEIN"/>
    <property type="match status" value="1"/>
</dbReference>
<evidence type="ECO:0000256" key="1">
    <source>
        <dbReference type="SAM" id="Phobius"/>
    </source>
</evidence>
<organism evidence="2">
    <name type="scientific">Opuntia streptacantha</name>
    <name type="common">Prickly pear cactus</name>
    <name type="synonym">Opuntia cardona</name>
    <dbReference type="NCBI Taxonomy" id="393608"/>
    <lineage>
        <taxon>Eukaryota</taxon>
        <taxon>Viridiplantae</taxon>
        <taxon>Streptophyta</taxon>
        <taxon>Embryophyta</taxon>
        <taxon>Tracheophyta</taxon>
        <taxon>Spermatophyta</taxon>
        <taxon>Magnoliopsida</taxon>
        <taxon>eudicotyledons</taxon>
        <taxon>Gunneridae</taxon>
        <taxon>Pentapetalae</taxon>
        <taxon>Caryophyllales</taxon>
        <taxon>Cactineae</taxon>
        <taxon>Cactaceae</taxon>
        <taxon>Opuntioideae</taxon>
        <taxon>Opuntia</taxon>
    </lineage>
</organism>
<feature type="transmembrane region" description="Helical" evidence="1">
    <location>
        <begin position="16"/>
        <end position="46"/>
    </location>
</feature>
<sequence length="103" mass="11117">MDQSAESKPTKQQPRLLVFIVLLLMSHRVLFSFLCCIAGLVALLVLPSLAKNTYISENALMPGSANPMLSSQDVSDANKLVMDIMASNSKGDTAGLYVPSLQF</sequence>